<name>A0ABW1AC95_9ACTN</name>
<evidence type="ECO:0000313" key="2">
    <source>
        <dbReference type="EMBL" id="MFC5752327.1"/>
    </source>
</evidence>
<gene>
    <name evidence="2" type="ORF">ACFPZN_42515</name>
</gene>
<sequence>MPIFTRARRPDRPGAIPDGQVSWTDQVWPAVIALAATTVFIVFLVLAGLPMAVGMALTTLVAAAILVTLVTGTEWLTRLHRLAPHPRGHR</sequence>
<keyword evidence="1" id="KW-1133">Transmembrane helix</keyword>
<accession>A0ABW1AC95</accession>
<dbReference type="Proteomes" id="UP001596074">
    <property type="component" value="Unassembled WGS sequence"/>
</dbReference>
<keyword evidence="1" id="KW-0472">Membrane</keyword>
<keyword evidence="1" id="KW-0812">Transmembrane</keyword>
<comment type="caution">
    <text evidence="2">The sequence shown here is derived from an EMBL/GenBank/DDBJ whole genome shotgun (WGS) entry which is preliminary data.</text>
</comment>
<dbReference type="EMBL" id="JBHSON010000085">
    <property type="protein sequence ID" value="MFC5752327.1"/>
    <property type="molecule type" value="Genomic_DNA"/>
</dbReference>
<protein>
    <submittedName>
        <fullName evidence="2">Uncharacterized protein</fullName>
    </submittedName>
</protein>
<proteinExistence type="predicted"/>
<reference evidence="3" key="1">
    <citation type="journal article" date="2019" name="Int. J. Syst. Evol. Microbiol.">
        <title>The Global Catalogue of Microorganisms (GCM) 10K type strain sequencing project: providing services to taxonomists for standard genome sequencing and annotation.</title>
        <authorList>
            <consortium name="The Broad Institute Genomics Platform"/>
            <consortium name="The Broad Institute Genome Sequencing Center for Infectious Disease"/>
            <person name="Wu L."/>
            <person name="Ma J."/>
        </authorList>
    </citation>
    <scope>NUCLEOTIDE SEQUENCE [LARGE SCALE GENOMIC DNA]</scope>
    <source>
        <strain evidence="3">KCTC 42087</strain>
    </source>
</reference>
<evidence type="ECO:0000256" key="1">
    <source>
        <dbReference type="SAM" id="Phobius"/>
    </source>
</evidence>
<dbReference type="RefSeq" id="WP_378288286.1">
    <property type="nucleotide sequence ID" value="NZ_JBHSON010000085.1"/>
</dbReference>
<feature type="transmembrane region" description="Helical" evidence="1">
    <location>
        <begin position="27"/>
        <end position="49"/>
    </location>
</feature>
<evidence type="ECO:0000313" key="3">
    <source>
        <dbReference type="Proteomes" id="UP001596074"/>
    </source>
</evidence>
<keyword evidence="3" id="KW-1185">Reference proteome</keyword>
<organism evidence="2 3">
    <name type="scientific">Actinomadura rugatobispora</name>
    <dbReference type="NCBI Taxonomy" id="1994"/>
    <lineage>
        <taxon>Bacteria</taxon>
        <taxon>Bacillati</taxon>
        <taxon>Actinomycetota</taxon>
        <taxon>Actinomycetes</taxon>
        <taxon>Streptosporangiales</taxon>
        <taxon>Thermomonosporaceae</taxon>
        <taxon>Actinomadura</taxon>
    </lineage>
</organism>
<feature type="transmembrane region" description="Helical" evidence="1">
    <location>
        <begin position="55"/>
        <end position="77"/>
    </location>
</feature>